<sequence length="572" mass="61715">MAGGDTRDRVIAAIYESVIRPELYDAFMDAWDTHIEAALAARDVATSDTPPDAIEIDPELSAHFVRAYEILEQIGRRSEPQKPLDRIATSAGFALVLDLNGRVLAASAVAKEMLGAALDLAALQAELSAPSTEVLAHLIRAGQEGEPDAAPVVLATALPPRHLMARLEPGLISGAPAVVVEAMEYQWSASVEAMLVASFGLSRAEVEIVRQLLAGRSLRQIAEHSGRSEHTVRNQAKAVLAKTGAPGQVDLIRLIVFLINQLNAEARNAAVATLPEELLTTGGGRTTQVFRLDARGSRAVIYIHGMIDGMAPLTYLRDAFRRRRLSVIAPVRPGFGRTTAVPRYEQAIDIHAEDVARVIDHYGLVRPVILTQLGGGLYGHALARRLGRRVAGLVAVSGPVPFTRLKDFTDMAARQRVVAYTARFAPALLPTVLRAGIAQVDGKGVEEFLSALFKPGTQENDMIQRLDLAPVLYAGFRFSVEQGPAGFATDSHFIVRDWSREIDARLAPTICINGAHDPVVSAQRVVACMAGRPNVEVRVLPEAGQLALYEQPEAVFEAIEDIFAMAETQSGK</sequence>
<dbReference type="Proteomes" id="UP001595973">
    <property type="component" value="Unassembled WGS sequence"/>
</dbReference>
<dbReference type="Pfam" id="PF00196">
    <property type="entry name" value="GerE"/>
    <property type="match status" value="1"/>
</dbReference>
<dbReference type="RefSeq" id="WP_380718044.1">
    <property type="nucleotide sequence ID" value="NZ_JBHSGI010000016.1"/>
</dbReference>
<accession>A0ABV9KI51</accession>
<dbReference type="InterPro" id="IPR029058">
    <property type="entry name" value="AB_hydrolase_fold"/>
</dbReference>
<dbReference type="Gene3D" id="1.10.10.10">
    <property type="entry name" value="Winged helix-like DNA-binding domain superfamily/Winged helix DNA-binding domain"/>
    <property type="match status" value="1"/>
</dbReference>
<protein>
    <submittedName>
        <fullName evidence="2">Alpha/beta fold hydrolase</fullName>
    </submittedName>
</protein>
<evidence type="ECO:0000313" key="3">
    <source>
        <dbReference type="Proteomes" id="UP001595973"/>
    </source>
</evidence>
<keyword evidence="3" id="KW-1185">Reference proteome</keyword>
<name>A0ABV9KI51_9RHOB</name>
<dbReference type="InterPro" id="IPR000792">
    <property type="entry name" value="Tscrpt_reg_LuxR_C"/>
</dbReference>
<dbReference type="InterPro" id="IPR000073">
    <property type="entry name" value="AB_hydrolase_1"/>
</dbReference>
<feature type="domain" description="HTH luxR-type" evidence="1">
    <location>
        <begin position="198"/>
        <end position="255"/>
    </location>
</feature>
<gene>
    <name evidence="2" type="ORF">ACFO5X_13695</name>
</gene>
<comment type="caution">
    <text evidence="2">The sequence shown here is derived from an EMBL/GenBank/DDBJ whole genome shotgun (WGS) entry which is preliminary data.</text>
</comment>
<dbReference type="SMART" id="SM00421">
    <property type="entry name" value="HTH_LUXR"/>
    <property type="match status" value="1"/>
</dbReference>
<organism evidence="2 3">
    <name type="scientific">Seohaeicola nanhaiensis</name>
    <dbReference type="NCBI Taxonomy" id="1387282"/>
    <lineage>
        <taxon>Bacteria</taxon>
        <taxon>Pseudomonadati</taxon>
        <taxon>Pseudomonadota</taxon>
        <taxon>Alphaproteobacteria</taxon>
        <taxon>Rhodobacterales</taxon>
        <taxon>Roseobacteraceae</taxon>
        <taxon>Seohaeicola</taxon>
    </lineage>
</organism>
<evidence type="ECO:0000313" key="2">
    <source>
        <dbReference type="EMBL" id="MFC4669611.1"/>
    </source>
</evidence>
<dbReference type="EMBL" id="JBHSGI010000016">
    <property type="protein sequence ID" value="MFC4669611.1"/>
    <property type="molecule type" value="Genomic_DNA"/>
</dbReference>
<dbReference type="PANTHER" id="PTHR43798">
    <property type="entry name" value="MONOACYLGLYCEROL LIPASE"/>
    <property type="match status" value="1"/>
</dbReference>
<dbReference type="InterPro" id="IPR036388">
    <property type="entry name" value="WH-like_DNA-bd_sf"/>
</dbReference>
<dbReference type="SUPFAM" id="SSF46894">
    <property type="entry name" value="C-terminal effector domain of the bipartite response regulators"/>
    <property type="match status" value="1"/>
</dbReference>
<dbReference type="Pfam" id="PF00561">
    <property type="entry name" value="Abhydrolase_1"/>
    <property type="match status" value="1"/>
</dbReference>
<proteinExistence type="predicted"/>
<dbReference type="InterPro" id="IPR016032">
    <property type="entry name" value="Sig_transdc_resp-reg_C-effctor"/>
</dbReference>
<dbReference type="PANTHER" id="PTHR43798:SF33">
    <property type="entry name" value="HYDROLASE, PUTATIVE (AFU_ORTHOLOGUE AFUA_2G14860)-RELATED"/>
    <property type="match status" value="1"/>
</dbReference>
<dbReference type="SUPFAM" id="SSF53474">
    <property type="entry name" value="alpha/beta-Hydrolases"/>
    <property type="match status" value="1"/>
</dbReference>
<evidence type="ECO:0000259" key="1">
    <source>
        <dbReference type="SMART" id="SM00421"/>
    </source>
</evidence>
<dbReference type="InterPro" id="IPR050266">
    <property type="entry name" value="AB_hydrolase_sf"/>
</dbReference>
<reference evidence="3" key="1">
    <citation type="journal article" date="2019" name="Int. J. Syst. Evol. Microbiol.">
        <title>The Global Catalogue of Microorganisms (GCM) 10K type strain sequencing project: providing services to taxonomists for standard genome sequencing and annotation.</title>
        <authorList>
            <consortium name="The Broad Institute Genomics Platform"/>
            <consortium name="The Broad Institute Genome Sequencing Center for Infectious Disease"/>
            <person name="Wu L."/>
            <person name="Ma J."/>
        </authorList>
    </citation>
    <scope>NUCLEOTIDE SEQUENCE [LARGE SCALE GENOMIC DNA]</scope>
    <source>
        <strain evidence="3">CGMCC 4.7283</strain>
    </source>
</reference>
<dbReference type="Gene3D" id="3.40.50.1820">
    <property type="entry name" value="alpha/beta hydrolase"/>
    <property type="match status" value="1"/>
</dbReference>
<keyword evidence="2" id="KW-0378">Hydrolase</keyword>
<dbReference type="GO" id="GO:0016787">
    <property type="term" value="F:hydrolase activity"/>
    <property type="evidence" value="ECO:0007669"/>
    <property type="project" value="UniProtKB-KW"/>
</dbReference>